<dbReference type="SUPFAM" id="SSF53300">
    <property type="entry name" value="vWA-like"/>
    <property type="match status" value="1"/>
</dbReference>
<dbReference type="STRING" id="1267423.SAMN05216290_0130"/>
<organism evidence="3 4">
    <name type="scientific">Roseivirga pacifica</name>
    <dbReference type="NCBI Taxonomy" id="1267423"/>
    <lineage>
        <taxon>Bacteria</taxon>
        <taxon>Pseudomonadati</taxon>
        <taxon>Bacteroidota</taxon>
        <taxon>Cytophagia</taxon>
        <taxon>Cytophagales</taxon>
        <taxon>Roseivirgaceae</taxon>
        <taxon>Roseivirga</taxon>
    </lineage>
</organism>
<dbReference type="RefSeq" id="WP_090256460.1">
    <property type="nucleotide sequence ID" value="NZ_FOIR01000001.1"/>
</dbReference>
<dbReference type="PANTHER" id="PTHR22550">
    <property type="entry name" value="SPORE GERMINATION PROTEIN"/>
    <property type="match status" value="1"/>
</dbReference>
<dbReference type="InterPro" id="IPR050768">
    <property type="entry name" value="UPF0353/GerABKA_families"/>
</dbReference>
<dbReference type="Pfam" id="PF00092">
    <property type="entry name" value="VWA"/>
    <property type="match status" value="1"/>
</dbReference>
<keyword evidence="1" id="KW-0472">Membrane</keyword>
<feature type="transmembrane region" description="Helical" evidence="1">
    <location>
        <begin position="6"/>
        <end position="26"/>
    </location>
</feature>
<proteinExistence type="predicted"/>
<evidence type="ECO:0000313" key="3">
    <source>
        <dbReference type="EMBL" id="SEV84157.1"/>
    </source>
</evidence>
<dbReference type="PROSITE" id="PS50234">
    <property type="entry name" value="VWFA"/>
    <property type="match status" value="1"/>
</dbReference>
<dbReference type="InterPro" id="IPR002035">
    <property type="entry name" value="VWF_A"/>
</dbReference>
<dbReference type="SMART" id="SM00327">
    <property type="entry name" value="VWA"/>
    <property type="match status" value="1"/>
</dbReference>
<feature type="transmembrane region" description="Helical" evidence="1">
    <location>
        <begin position="300"/>
        <end position="325"/>
    </location>
</feature>
<keyword evidence="1" id="KW-1133">Transmembrane helix</keyword>
<keyword evidence="4" id="KW-1185">Reference proteome</keyword>
<dbReference type="GeneID" id="99984894"/>
<dbReference type="InterPro" id="IPR036465">
    <property type="entry name" value="vWFA_dom_sf"/>
</dbReference>
<feature type="transmembrane region" description="Helical" evidence="1">
    <location>
        <begin position="63"/>
        <end position="81"/>
    </location>
</feature>
<name>A0A1I0M6Q2_9BACT</name>
<sequence>MPDNFEIAYLWVFWLLPLPLLIFWLVPPLRLRSESLGMPGFDKMASYTNEKPRRAALVRRRNFLNWVMLMLCWLLFLAALASPQLVGEPEKKVKTSRNFLVTADISFSMAREDWAIDGRKSRRWDAVKNIMHDFIEKREGDRMGLVFFGSNAYIQAPFTPDLKTVDQLLGEADVGMAGQMTRIGKAIKKGLNMFENDTIETKVMLLLTDGGDDGTDILPLDAADMAKKDSVIIYTIGIGDPDVAGSDLDEQTLIDIAELTEGRYFRAKDEQELAEIYDELDKLEPIEYEEEQNKPVTVLYHYPLAGAIGLLLLSSLVSPIFAFVLNKRREAYV</sequence>
<dbReference type="PANTHER" id="PTHR22550:SF18">
    <property type="entry name" value="VWFA DOMAIN-CONTAINING PROTEIN"/>
    <property type="match status" value="1"/>
</dbReference>
<protein>
    <submittedName>
        <fullName evidence="3">Ca-activated chloride channel family protein</fullName>
    </submittedName>
</protein>
<feature type="domain" description="VWFA" evidence="2">
    <location>
        <begin position="98"/>
        <end position="280"/>
    </location>
</feature>
<dbReference type="EMBL" id="FOIR01000001">
    <property type="protein sequence ID" value="SEV84157.1"/>
    <property type="molecule type" value="Genomic_DNA"/>
</dbReference>
<gene>
    <name evidence="3" type="ORF">SAMN05216290_0130</name>
</gene>
<reference evidence="4" key="1">
    <citation type="submission" date="2016-10" db="EMBL/GenBank/DDBJ databases">
        <authorList>
            <person name="Varghese N."/>
            <person name="Submissions S."/>
        </authorList>
    </citation>
    <scope>NUCLEOTIDE SEQUENCE [LARGE SCALE GENOMIC DNA]</scope>
    <source>
        <strain evidence="4">CGMCC 1.12402</strain>
    </source>
</reference>
<evidence type="ECO:0000259" key="2">
    <source>
        <dbReference type="PROSITE" id="PS50234"/>
    </source>
</evidence>
<dbReference type="OrthoDB" id="6206554at2"/>
<accession>A0A1I0M6Q2</accession>
<evidence type="ECO:0000313" key="4">
    <source>
        <dbReference type="Proteomes" id="UP000199437"/>
    </source>
</evidence>
<dbReference type="Proteomes" id="UP000199437">
    <property type="component" value="Unassembled WGS sequence"/>
</dbReference>
<evidence type="ECO:0000256" key="1">
    <source>
        <dbReference type="SAM" id="Phobius"/>
    </source>
</evidence>
<keyword evidence="1" id="KW-0812">Transmembrane</keyword>
<dbReference type="Gene3D" id="3.40.50.410">
    <property type="entry name" value="von Willebrand factor, type A domain"/>
    <property type="match status" value="1"/>
</dbReference>
<dbReference type="AlphaFoldDB" id="A0A1I0M6Q2"/>